<evidence type="ECO:0000256" key="1">
    <source>
        <dbReference type="SAM" id="MobiDB-lite"/>
    </source>
</evidence>
<sequence length="264" mass="29972">MHFKDVKSETENYTNFKRRGEEDCSATNSIPGRGVVWVNRVRQRRSPVLPGIIKVEKISVRKSLSHTGLQLAKNVLGGPVTRILRRMEVSKRRIHKSLQPARPLRRLNIDPESTRTNPEAEKLKDCSHNEDSLMNGIRLDSFCRHPSPHIKHHTDRKKERITYSREFLMQISSLSIAKKKPEFLPDHPVVLDKPVSRVEVEGIPLKRGGTDNDVNQSHETETIAQCEMKIRDGRPMYISAGGSCCPMNGSAVALLEKLKTTQKT</sequence>
<evidence type="ECO:0000313" key="3">
    <source>
        <dbReference type="Proteomes" id="UP001369086"/>
    </source>
</evidence>
<organism evidence="2 3">
    <name type="scientific">Huso huso</name>
    <name type="common">Beluga</name>
    <name type="synonym">Acipenser huso</name>
    <dbReference type="NCBI Taxonomy" id="61971"/>
    <lineage>
        <taxon>Eukaryota</taxon>
        <taxon>Metazoa</taxon>
        <taxon>Chordata</taxon>
        <taxon>Craniata</taxon>
        <taxon>Vertebrata</taxon>
        <taxon>Euteleostomi</taxon>
        <taxon>Actinopterygii</taxon>
        <taxon>Chondrostei</taxon>
        <taxon>Acipenseriformes</taxon>
        <taxon>Acipenseridae</taxon>
        <taxon>Huso</taxon>
    </lineage>
</organism>
<evidence type="ECO:0000313" key="2">
    <source>
        <dbReference type="EMBL" id="KAK6491463.1"/>
    </source>
</evidence>
<feature type="compositionally biased region" description="Basic and acidic residues" evidence="1">
    <location>
        <begin position="107"/>
        <end position="122"/>
    </location>
</feature>
<name>A0ABR1A2Z9_HUSHU</name>
<comment type="caution">
    <text evidence="2">The sequence shown here is derived from an EMBL/GenBank/DDBJ whole genome shotgun (WGS) entry which is preliminary data.</text>
</comment>
<dbReference type="PANTHER" id="PTHR12669">
    <property type="entry name" value="EUKARYOTIC TRANSLATION INITIATION FACTOR 4E-BINDING PROTEIN"/>
    <property type="match status" value="1"/>
</dbReference>
<accession>A0ABR1A2Z9</accession>
<keyword evidence="3" id="KW-1185">Reference proteome</keyword>
<gene>
    <name evidence="2" type="ORF">HHUSO_G3535</name>
</gene>
<reference evidence="2 3" key="1">
    <citation type="submission" date="2021-05" db="EMBL/GenBank/DDBJ databases">
        <authorList>
            <person name="Zahm M."/>
            <person name="Klopp C."/>
            <person name="Cabau C."/>
            <person name="Kuhl H."/>
            <person name="Suciu R."/>
            <person name="Ciorpac M."/>
            <person name="Holostenco D."/>
            <person name="Gessner J."/>
            <person name="Wuertz S."/>
            <person name="Hohne C."/>
            <person name="Stock M."/>
            <person name="Gislard M."/>
            <person name="Lluch J."/>
            <person name="Milhes M."/>
            <person name="Lampietro C."/>
            <person name="Lopez Roques C."/>
            <person name="Donnadieu C."/>
            <person name="Du K."/>
            <person name="Schartl M."/>
            <person name="Guiguen Y."/>
        </authorList>
    </citation>
    <scope>NUCLEOTIDE SEQUENCE [LARGE SCALE GENOMIC DNA]</scope>
    <source>
        <strain evidence="2">Hh-F2</strain>
        <tissue evidence="2">Blood</tissue>
    </source>
</reference>
<dbReference type="PANTHER" id="PTHR12669:SF15">
    <property type="entry name" value="CHROMOSOME 8 OPEN READING FRAME 88"/>
    <property type="match status" value="1"/>
</dbReference>
<dbReference type="EMBL" id="JAHFZB010000003">
    <property type="protein sequence ID" value="KAK6491463.1"/>
    <property type="molecule type" value="Genomic_DNA"/>
</dbReference>
<protein>
    <submittedName>
        <fullName evidence="2">Uncharacterized protein</fullName>
    </submittedName>
</protein>
<proteinExistence type="predicted"/>
<feature type="region of interest" description="Disordered" evidence="1">
    <location>
        <begin position="101"/>
        <end position="122"/>
    </location>
</feature>
<dbReference type="Proteomes" id="UP001369086">
    <property type="component" value="Unassembled WGS sequence"/>
</dbReference>